<dbReference type="AlphaFoldDB" id="A0A8S1QNH4"/>
<proteinExistence type="predicted"/>
<name>A0A8S1QNH4_9CILI</name>
<keyword evidence="1" id="KW-0812">Transmembrane</keyword>
<protein>
    <submittedName>
        <fullName evidence="2">Uncharacterized protein</fullName>
    </submittedName>
</protein>
<comment type="caution">
    <text evidence="2">The sequence shown here is derived from an EMBL/GenBank/DDBJ whole genome shotgun (WGS) entry which is preliminary data.</text>
</comment>
<dbReference type="Proteomes" id="UP000692954">
    <property type="component" value="Unassembled WGS sequence"/>
</dbReference>
<evidence type="ECO:0000313" key="3">
    <source>
        <dbReference type="Proteomes" id="UP000692954"/>
    </source>
</evidence>
<organism evidence="2 3">
    <name type="scientific">Paramecium sonneborni</name>
    <dbReference type="NCBI Taxonomy" id="65129"/>
    <lineage>
        <taxon>Eukaryota</taxon>
        <taxon>Sar</taxon>
        <taxon>Alveolata</taxon>
        <taxon>Ciliophora</taxon>
        <taxon>Intramacronucleata</taxon>
        <taxon>Oligohymenophorea</taxon>
        <taxon>Peniculida</taxon>
        <taxon>Parameciidae</taxon>
        <taxon>Paramecium</taxon>
    </lineage>
</organism>
<accession>A0A8S1QNH4</accession>
<feature type="transmembrane region" description="Helical" evidence="1">
    <location>
        <begin position="6"/>
        <end position="26"/>
    </location>
</feature>
<dbReference type="EMBL" id="CAJJDN010000110">
    <property type="protein sequence ID" value="CAD8116040.1"/>
    <property type="molecule type" value="Genomic_DNA"/>
</dbReference>
<evidence type="ECO:0000256" key="1">
    <source>
        <dbReference type="SAM" id="Phobius"/>
    </source>
</evidence>
<gene>
    <name evidence="2" type="ORF">PSON_ATCC_30995.1.T1100007</name>
</gene>
<keyword evidence="3" id="KW-1185">Reference proteome</keyword>
<keyword evidence="1" id="KW-1133">Transmembrane helix</keyword>
<keyword evidence="1" id="KW-0472">Membrane</keyword>
<evidence type="ECO:0000313" key="2">
    <source>
        <dbReference type="EMBL" id="CAD8116040.1"/>
    </source>
</evidence>
<sequence>MNVVIYNAIHMIGLYFLFYWMILKIYRTYYRLEAKSTTLIYIYSLIINQNLCIYNSPGLIHFRNQLNRSQYSLQI</sequence>
<reference evidence="2" key="1">
    <citation type="submission" date="2021-01" db="EMBL/GenBank/DDBJ databases">
        <authorList>
            <consortium name="Genoscope - CEA"/>
            <person name="William W."/>
        </authorList>
    </citation>
    <scope>NUCLEOTIDE SEQUENCE</scope>
</reference>